<dbReference type="InterPro" id="IPR045851">
    <property type="entry name" value="AMP-bd_C_sf"/>
</dbReference>
<reference evidence="3 4" key="1">
    <citation type="submission" date="2021-01" db="EMBL/GenBank/DDBJ databases">
        <title>Sequencing the genomes of 1000 actinobacteria strains.</title>
        <authorList>
            <person name="Klenk H.-P."/>
        </authorList>
    </citation>
    <scope>NUCLEOTIDE SEQUENCE [LARGE SCALE GENOMIC DNA]</scope>
    <source>
        <strain evidence="3 4">DSM 18239</strain>
    </source>
</reference>
<dbReference type="Pfam" id="PF13193">
    <property type="entry name" value="AMP-binding_C"/>
    <property type="match status" value="1"/>
</dbReference>
<dbReference type="InterPro" id="IPR025110">
    <property type="entry name" value="AMP-bd_C"/>
</dbReference>
<dbReference type="RefSeq" id="WP_193669550.1">
    <property type="nucleotide sequence ID" value="NZ_JACDTV010000009.1"/>
</dbReference>
<dbReference type="Pfam" id="PF00501">
    <property type="entry name" value="AMP-binding"/>
    <property type="match status" value="1"/>
</dbReference>
<proteinExistence type="predicted"/>
<dbReference type="InterPro" id="IPR050237">
    <property type="entry name" value="ATP-dep_AMP-bd_enzyme"/>
</dbReference>
<dbReference type="PROSITE" id="PS00455">
    <property type="entry name" value="AMP_BINDING"/>
    <property type="match status" value="1"/>
</dbReference>
<gene>
    <name evidence="3" type="ORF">JOE61_002262</name>
</gene>
<dbReference type="Gene3D" id="3.40.50.12780">
    <property type="entry name" value="N-terminal domain of ligase-like"/>
    <property type="match status" value="1"/>
</dbReference>
<evidence type="ECO:0000259" key="2">
    <source>
        <dbReference type="Pfam" id="PF13193"/>
    </source>
</evidence>
<feature type="domain" description="AMP-dependent synthetase/ligase" evidence="1">
    <location>
        <begin position="32"/>
        <end position="387"/>
    </location>
</feature>
<keyword evidence="3" id="KW-0436">Ligase</keyword>
<dbReference type="Proteomes" id="UP000732378">
    <property type="component" value="Unassembled WGS sequence"/>
</dbReference>
<evidence type="ECO:0000313" key="3">
    <source>
        <dbReference type="EMBL" id="MBM7508448.1"/>
    </source>
</evidence>
<dbReference type="Gene3D" id="3.30.300.30">
    <property type="match status" value="1"/>
</dbReference>
<dbReference type="PANTHER" id="PTHR43767">
    <property type="entry name" value="LONG-CHAIN-FATTY-ACID--COA LIGASE"/>
    <property type="match status" value="1"/>
</dbReference>
<dbReference type="EC" id="6.2.1.-" evidence="3"/>
<dbReference type="InterPro" id="IPR000873">
    <property type="entry name" value="AMP-dep_synth/lig_dom"/>
</dbReference>
<dbReference type="InterPro" id="IPR042099">
    <property type="entry name" value="ANL_N_sf"/>
</dbReference>
<dbReference type="PANTHER" id="PTHR43767:SF12">
    <property type="entry name" value="AMP-DEPENDENT SYNTHETASE AND LIGASE"/>
    <property type="match status" value="1"/>
</dbReference>
<keyword evidence="4" id="KW-1185">Reference proteome</keyword>
<accession>A0ABS2MB84</accession>
<evidence type="ECO:0000313" key="4">
    <source>
        <dbReference type="Proteomes" id="UP000732378"/>
    </source>
</evidence>
<dbReference type="SUPFAM" id="SSF56801">
    <property type="entry name" value="Acetyl-CoA synthetase-like"/>
    <property type="match status" value="1"/>
</dbReference>
<dbReference type="InterPro" id="IPR020845">
    <property type="entry name" value="AMP-binding_CS"/>
</dbReference>
<organism evidence="3 4">
    <name type="scientific">Nocardioides salarius</name>
    <dbReference type="NCBI Taxonomy" id="374513"/>
    <lineage>
        <taxon>Bacteria</taxon>
        <taxon>Bacillati</taxon>
        <taxon>Actinomycetota</taxon>
        <taxon>Actinomycetes</taxon>
        <taxon>Propionibacteriales</taxon>
        <taxon>Nocardioidaceae</taxon>
        <taxon>Nocardioides</taxon>
    </lineage>
</organism>
<comment type="caution">
    <text evidence="3">The sequence shown here is derived from an EMBL/GenBank/DDBJ whole genome shotgun (WGS) entry which is preliminary data.</text>
</comment>
<dbReference type="EMBL" id="JAFBBZ010000001">
    <property type="protein sequence ID" value="MBM7508448.1"/>
    <property type="molecule type" value="Genomic_DNA"/>
</dbReference>
<name>A0ABS2MB84_9ACTN</name>
<sequence>MSLLTVPTRTDQRGVRHYDVSLPVDLVDMLRSTVRERGAHPAFVTDGGGLTWTETGAEVEALARRLAGAGVRPGDRVAVLAGNGLPFTTAVFAVWAAGAIAVPLNFRLTAGDLGGLLSDSGARLLLVGPGLEQLAADSVAQCGAPPEVAHADGVGRLLVGGAEGGLPDRTPGGDAPAAVMYTSGTTGRPKGVVISHGNALQNAVTCTSVIGRGPDDVELVMVPQFNITGLCSQTVPVALLGATAYLLDGFDAARALDAVGEHGCTSTVGAPTMWWRMLEQSDEHGRDELTGLRLALFGGAPMPTALLQRMHDAMPDATLGNGFGMTETCSMLTYVGGDDVLRVPHSVGGPLPLTELRLLRPGTDQEAGDGEIGEIVVRGAQVALGYWTGDGIVPLTDTEGWISTGDAAVLEDGFVVLRDRLKDVIKRGGESVFSFEVENVLYQHSGVLDAAVVGVPDEQYGERVVAHVVAKPGSDLTSEGVRAFCRDHLAHFKVPSVVEIREELPRNPGGKVVKSALRSAPTS</sequence>
<evidence type="ECO:0000259" key="1">
    <source>
        <dbReference type="Pfam" id="PF00501"/>
    </source>
</evidence>
<feature type="domain" description="AMP-binding enzyme C-terminal" evidence="2">
    <location>
        <begin position="436"/>
        <end position="511"/>
    </location>
</feature>
<protein>
    <submittedName>
        <fullName evidence="3">Fatty-acyl-CoA synthase</fullName>
        <ecNumber evidence="3">6.2.1.-</ecNumber>
    </submittedName>
</protein>
<dbReference type="GO" id="GO:0016874">
    <property type="term" value="F:ligase activity"/>
    <property type="evidence" value="ECO:0007669"/>
    <property type="project" value="UniProtKB-KW"/>
</dbReference>